<evidence type="ECO:0000313" key="3">
    <source>
        <dbReference type="Proteomes" id="UP001620295"/>
    </source>
</evidence>
<name>A0ABW8LQQ2_9ACTN</name>
<proteinExistence type="predicted"/>
<evidence type="ECO:0000256" key="1">
    <source>
        <dbReference type="SAM" id="MobiDB-lite"/>
    </source>
</evidence>
<reference evidence="2 3" key="1">
    <citation type="submission" date="2024-11" db="EMBL/GenBank/DDBJ databases">
        <title>The Natural Products Discovery Center: Release of the First 8490 Sequenced Strains for Exploring Actinobacteria Biosynthetic Diversity.</title>
        <authorList>
            <person name="Kalkreuter E."/>
            <person name="Kautsar S.A."/>
            <person name="Yang D."/>
            <person name="Bader C.D."/>
            <person name="Teijaro C.N."/>
            <person name="Fluegel L."/>
            <person name="Davis C.M."/>
            <person name="Simpson J.R."/>
            <person name="Lauterbach L."/>
            <person name="Steele A.D."/>
            <person name="Gui C."/>
            <person name="Meng S."/>
            <person name="Li G."/>
            <person name="Viehrig K."/>
            <person name="Ye F."/>
            <person name="Su P."/>
            <person name="Kiefer A.F."/>
            <person name="Nichols A."/>
            <person name="Cepeda A.J."/>
            <person name="Yan W."/>
            <person name="Fan B."/>
            <person name="Jiang Y."/>
            <person name="Adhikari A."/>
            <person name="Zheng C.-J."/>
            <person name="Schuster L."/>
            <person name="Cowan T.M."/>
            <person name="Smanski M.J."/>
            <person name="Chevrette M.G."/>
            <person name="De Carvalho L.P.S."/>
            <person name="Shen B."/>
        </authorList>
    </citation>
    <scope>NUCLEOTIDE SEQUENCE [LARGE SCALE GENOMIC DNA]</scope>
    <source>
        <strain evidence="2 3">NPDC020863</strain>
    </source>
</reference>
<accession>A0ABW8LQQ2</accession>
<feature type="region of interest" description="Disordered" evidence="1">
    <location>
        <begin position="116"/>
        <end position="139"/>
    </location>
</feature>
<evidence type="ECO:0000313" key="2">
    <source>
        <dbReference type="EMBL" id="MFK4268247.1"/>
    </source>
</evidence>
<dbReference type="RefSeq" id="WP_358704290.1">
    <property type="nucleotide sequence ID" value="NZ_JBFACG010000018.1"/>
</dbReference>
<protein>
    <submittedName>
        <fullName evidence="2">Uncharacterized protein</fullName>
    </submittedName>
</protein>
<feature type="compositionally biased region" description="Acidic residues" evidence="1">
    <location>
        <begin position="127"/>
        <end position="139"/>
    </location>
</feature>
<dbReference type="EMBL" id="JBJDQH010000008">
    <property type="protein sequence ID" value="MFK4268247.1"/>
    <property type="molecule type" value="Genomic_DNA"/>
</dbReference>
<organism evidence="2 3">
    <name type="scientific">Streptomyces milbemycinicus</name>
    <dbReference type="NCBI Taxonomy" id="476552"/>
    <lineage>
        <taxon>Bacteria</taxon>
        <taxon>Bacillati</taxon>
        <taxon>Actinomycetota</taxon>
        <taxon>Actinomycetes</taxon>
        <taxon>Kitasatosporales</taxon>
        <taxon>Streptomycetaceae</taxon>
        <taxon>Streptomyces</taxon>
    </lineage>
</organism>
<gene>
    <name evidence="2" type="ORF">ACI2L5_25365</name>
</gene>
<dbReference type="Proteomes" id="UP001620295">
    <property type="component" value="Unassembled WGS sequence"/>
</dbReference>
<keyword evidence="3" id="KW-1185">Reference proteome</keyword>
<comment type="caution">
    <text evidence="2">The sequence shown here is derived from an EMBL/GenBank/DDBJ whole genome shotgun (WGS) entry which is preliminary data.</text>
</comment>
<sequence length="139" mass="14756">MAQEDLTALLTWIQAAARARDAAASEAWDALITLVLRQGAPVRAVEVAPRLLAELIEELSSSDPQFAHAFQEWTSQYGTVAGSGEVRSEISGSNESVSGPVFQGNVHGSIITFGDEMAARPPGPPFGDDDWGDETDDNA</sequence>